<name>A0A9D1DL47_9FIRM</name>
<sequence length="318" mass="31906">MKRGAFALYAAAAVAAGFALIACSAEAMEAARASLQLCGEVLIPSLFPFFVLSGLIQELGLPSRLGRLAAPGMHRLFGVSGPGCAALILGLMAGYPLGAASAAGLVQRGEIKREEGERLLGFCNNSGPAFLLGAAGAGVFGSSKAGILLYISHVLAALTAGFLLSCGRRGSGFERPSPLPPRSGALPAAVLAAVRNMLNVCGFVVAFGVVTGVLTAVGLLPALALDLSRLTGLEVSACRALLTGFFELGGGVGAMRGLAATPANLAVCAAIVGWGGLSVHLQTSAVAGDMKTARHFAGRCLSAVFSCVFAYILASAAL</sequence>
<reference evidence="3" key="2">
    <citation type="journal article" date="2021" name="PeerJ">
        <title>Extensive microbial diversity within the chicken gut microbiome revealed by metagenomics and culture.</title>
        <authorList>
            <person name="Gilroy R."/>
            <person name="Ravi A."/>
            <person name="Getino M."/>
            <person name="Pursley I."/>
            <person name="Horton D.L."/>
            <person name="Alikhan N.F."/>
            <person name="Baker D."/>
            <person name="Gharbi K."/>
            <person name="Hall N."/>
            <person name="Watson M."/>
            <person name="Adriaenssens E.M."/>
            <person name="Foster-Nyarko E."/>
            <person name="Jarju S."/>
            <person name="Secka A."/>
            <person name="Antonio M."/>
            <person name="Oren A."/>
            <person name="Chaudhuri R.R."/>
            <person name="La Ragione R."/>
            <person name="Hildebrand F."/>
            <person name="Pallen M.J."/>
        </authorList>
    </citation>
    <scope>NUCLEOTIDE SEQUENCE</scope>
    <source>
        <strain evidence="3">ChiGjej3B3-7149</strain>
    </source>
</reference>
<feature type="transmembrane region" description="Helical" evidence="1">
    <location>
        <begin position="147"/>
        <end position="167"/>
    </location>
</feature>
<feature type="transmembrane region" description="Helical" evidence="1">
    <location>
        <begin position="296"/>
        <end position="317"/>
    </location>
</feature>
<evidence type="ECO:0000259" key="2">
    <source>
        <dbReference type="Pfam" id="PF07670"/>
    </source>
</evidence>
<feature type="transmembrane region" description="Helical" evidence="1">
    <location>
        <begin position="119"/>
        <end position="141"/>
    </location>
</feature>
<feature type="transmembrane region" description="Helical" evidence="1">
    <location>
        <begin position="204"/>
        <end position="225"/>
    </location>
</feature>
<proteinExistence type="predicted"/>
<keyword evidence="1" id="KW-0472">Membrane</keyword>
<protein>
    <submittedName>
        <fullName evidence="3">Sporulation protein</fullName>
    </submittedName>
</protein>
<dbReference type="Pfam" id="PF07670">
    <property type="entry name" value="Gate"/>
    <property type="match status" value="1"/>
</dbReference>
<dbReference type="Proteomes" id="UP000824238">
    <property type="component" value="Unassembled WGS sequence"/>
</dbReference>
<feature type="domain" description="Nucleoside transporter/FeoB GTPase Gate" evidence="2">
    <location>
        <begin position="42"/>
        <end position="167"/>
    </location>
</feature>
<dbReference type="AlphaFoldDB" id="A0A9D1DL47"/>
<gene>
    <name evidence="3" type="ORF">IAD36_04165</name>
</gene>
<dbReference type="InterPro" id="IPR011642">
    <property type="entry name" value="Gate_dom"/>
</dbReference>
<feature type="transmembrane region" description="Helical" evidence="1">
    <location>
        <begin position="6"/>
        <end position="25"/>
    </location>
</feature>
<comment type="caution">
    <text evidence="3">The sequence shown here is derived from an EMBL/GenBank/DDBJ whole genome shotgun (WGS) entry which is preliminary data.</text>
</comment>
<feature type="transmembrane region" description="Helical" evidence="1">
    <location>
        <begin position="37"/>
        <end position="56"/>
    </location>
</feature>
<dbReference type="EMBL" id="DVHH01000106">
    <property type="protein sequence ID" value="HIR54784.1"/>
    <property type="molecule type" value="Genomic_DNA"/>
</dbReference>
<accession>A0A9D1DL47</accession>
<keyword evidence="1" id="KW-1133">Transmembrane helix</keyword>
<evidence type="ECO:0000313" key="3">
    <source>
        <dbReference type="EMBL" id="HIR54784.1"/>
    </source>
</evidence>
<dbReference type="PROSITE" id="PS51257">
    <property type="entry name" value="PROKAR_LIPOPROTEIN"/>
    <property type="match status" value="1"/>
</dbReference>
<feature type="transmembrane region" description="Helical" evidence="1">
    <location>
        <begin position="76"/>
        <end position="98"/>
    </location>
</feature>
<reference evidence="3" key="1">
    <citation type="submission" date="2020-10" db="EMBL/GenBank/DDBJ databases">
        <authorList>
            <person name="Gilroy R."/>
        </authorList>
    </citation>
    <scope>NUCLEOTIDE SEQUENCE</scope>
    <source>
        <strain evidence="3">ChiGjej3B3-7149</strain>
    </source>
</reference>
<evidence type="ECO:0000313" key="4">
    <source>
        <dbReference type="Proteomes" id="UP000824238"/>
    </source>
</evidence>
<evidence type="ECO:0000256" key="1">
    <source>
        <dbReference type="SAM" id="Phobius"/>
    </source>
</evidence>
<keyword evidence="1" id="KW-0812">Transmembrane</keyword>
<organism evidence="3 4">
    <name type="scientific">Candidatus Scatomorpha intestinigallinarum</name>
    <dbReference type="NCBI Taxonomy" id="2840923"/>
    <lineage>
        <taxon>Bacteria</taxon>
        <taxon>Bacillati</taxon>
        <taxon>Bacillota</taxon>
        <taxon>Clostridia</taxon>
        <taxon>Eubacteriales</taxon>
        <taxon>Candidatus Scatomorpha</taxon>
    </lineage>
</organism>